<evidence type="ECO:0000256" key="2">
    <source>
        <dbReference type="ARBA" id="ARBA00022692"/>
    </source>
</evidence>
<evidence type="ECO:0000313" key="10">
    <source>
        <dbReference type="Proteomes" id="UP001265746"/>
    </source>
</evidence>
<gene>
    <name evidence="9" type="ORF">N8I77_005853</name>
</gene>
<keyword evidence="3 7" id="KW-1133">Transmembrane helix</keyword>
<comment type="similarity">
    <text evidence="5">Belongs to the SAT4 family.</text>
</comment>
<feature type="transmembrane region" description="Helical" evidence="7">
    <location>
        <begin position="99"/>
        <end position="117"/>
    </location>
</feature>
<dbReference type="PANTHER" id="PTHR33048">
    <property type="entry name" value="PTH11-LIKE INTEGRAL MEMBRANE PROTEIN (AFU_ORTHOLOGUE AFUA_5G11245)"/>
    <property type="match status" value="1"/>
</dbReference>
<sequence>MPIPRADTSSLEGGLFADRRGTILGVAIMFMVLCTLILILRFISRRSEKRPICAEDWIMIPAWIVLMGHCAGAICGVRYGGMGRHEAYVLQYEPEAMVSWAQVLFATSITLGIAIPLEKTSILLLYIRIFRVHHWFRYANYLLIAYIWMWGLSVCLVTILACKPVPFQWEQYAGATDGVCIDQLAFFRWVGPPNIIHDVVMLVIPLPVVWKLQMQLRQKLALSCVFLVGSLQVSSDPSYFPSSELMTTHEYSGCVASSIRTALFFQLNAFSDNTWASIDLISWIVAEPGAIFICACMPALWPMIVHYGPSMLKLRSSKVQSDRYVGDIEGMRSGFSGAYSGNQRSNLGTGEFIRLSNFEDGSSRGTVQDHFKIMNPPDTDFQASDGDGGVPRTTYVPSPRGK</sequence>
<proteinExistence type="inferred from homology"/>
<evidence type="ECO:0000256" key="6">
    <source>
        <dbReference type="SAM" id="MobiDB-lite"/>
    </source>
</evidence>
<dbReference type="GO" id="GO:0016020">
    <property type="term" value="C:membrane"/>
    <property type="evidence" value="ECO:0007669"/>
    <property type="project" value="UniProtKB-SubCell"/>
</dbReference>
<dbReference type="InterPro" id="IPR052337">
    <property type="entry name" value="SAT4-like"/>
</dbReference>
<evidence type="ECO:0000256" key="4">
    <source>
        <dbReference type="ARBA" id="ARBA00023136"/>
    </source>
</evidence>
<evidence type="ECO:0000256" key="5">
    <source>
        <dbReference type="ARBA" id="ARBA00038359"/>
    </source>
</evidence>
<name>A0AAD9SHY8_PHOAM</name>
<feature type="transmembrane region" description="Helical" evidence="7">
    <location>
        <begin position="280"/>
        <end position="305"/>
    </location>
</feature>
<evidence type="ECO:0000256" key="1">
    <source>
        <dbReference type="ARBA" id="ARBA00004141"/>
    </source>
</evidence>
<feature type="region of interest" description="Disordered" evidence="6">
    <location>
        <begin position="376"/>
        <end position="402"/>
    </location>
</feature>
<evidence type="ECO:0000256" key="3">
    <source>
        <dbReference type="ARBA" id="ARBA00022989"/>
    </source>
</evidence>
<dbReference type="AlphaFoldDB" id="A0AAD9SHY8"/>
<evidence type="ECO:0000256" key="7">
    <source>
        <dbReference type="SAM" id="Phobius"/>
    </source>
</evidence>
<comment type="caution">
    <text evidence="9">The sequence shown here is derived from an EMBL/GenBank/DDBJ whole genome shotgun (WGS) entry which is preliminary data.</text>
</comment>
<feature type="transmembrane region" description="Helical" evidence="7">
    <location>
        <begin position="23"/>
        <end position="44"/>
    </location>
</feature>
<evidence type="ECO:0000259" key="8">
    <source>
        <dbReference type="Pfam" id="PF20684"/>
    </source>
</evidence>
<keyword evidence="10" id="KW-1185">Reference proteome</keyword>
<accession>A0AAD9SHY8</accession>
<feature type="transmembrane region" description="Helical" evidence="7">
    <location>
        <begin position="56"/>
        <end position="79"/>
    </location>
</feature>
<dbReference type="InterPro" id="IPR049326">
    <property type="entry name" value="Rhodopsin_dom_fungi"/>
</dbReference>
<dbReference type="PANTHER" id="PTHR33048:SF47">
    <property type="entry name" value="INTEGRAL MEMBRANE PROTEIN-RELATED"/>
    <property type="match status" value="1"/>
</dbReference>
<comment type="subcellular location">
    <subcellularLocation>
        <location evidence="1">Membrane</location>
        <topology evidence="1">Multi-pass membrane protein</topology>
    </subcellularLocation>
</comment>
<feature type="domain" description="Rhodopsin" evidence="8">
    <location>
        <begin position="40"/>
        <end position="305"/>
    </location>
</feature>
<dbReference type="EMBL" id="JAUJFL010000003">
    <property type="protein sequence ID" value="KAK2607151.1"/>
    <property type="molecule type" value="Genomic_DNA"/>
</dbReference>
<keyword evidence="2 7" id="KW-0812">Transmembrane</keyword>
<reference evidence="9" key="1">
    <citation type="submission" date="2023-06" db="EMBL/GenBank/DDBJ databases">
        <authorList>
            <person name="Noh H."/>
        </authorList>
    </citation>
    <scope>NUCLEOTIDE SEQUENCE</scope>
    <source>
        <strain evidence="9">DUCC20226</strain>
    </source>
</reference>
<dbReference type="Proteomes" id="UP001265746">
    <property type="component" value="Unassembled WGS sequence"/>
</dbReference>
<feature type="transmembrane region" description="Helical" evidence="7">
    <location>
        <begin position="138"/>
        <end position="161"/>
    </location>
</feature>
<feature type="transmembrane region" description="Helical" evidence="7">
    <location>
        <begin position="195"/>
        <end position="213"/>
    </location>
</feature>
<dbReference type="Pfam" id="PF20684">
    <property type="entry name" value="Fung_rhodopsin"/>
    <property type="match status" value="1"/>
</dbReference>
<organism evidence="9 10">
    <name type="scientific">Phomopsis amygdali</name>
    <name type="common">Fusicoccum amygdali</name>
    <dbReference type="NCBI Taxonomy" id="1214568"/>
    <lineage>
        <taxon>Eukaryota</taxon>
        <taxon>Fungi</taxon>
        <taxon>Dikarya</taxon>
        <taxon>Ascomycota</taxon>
        <taxon>Pezizomycotina</taxon>
        <taxon>Sordariomycetes</taxon>
        <taxon>Sordariomycetidae</taxon>
        <taxon>Diaporthales</taxon>
        <taxon>Diaporthaceae</taxon>
        <taxon>Diaporthe</taxon>
    </lineage>
</organism>
<keyword evidence="4 7" id="KW-0472">Membrane</keyword>
<evidence type="ECO:0000313" key="9">
    <source>
        <dbReference type="EMBL" id="KAK2607151.1"/>
    </source>
</evidence>
<protein>
    <recommendedName>
        <fullName evidence="8">Rhodopsin domain-containing protein</fullName>
    </recommendedName>
</protein>